<dbReference type="SUPFAM" id="SSF50978">
    <property type="entry name" value="WD40 repeat-like"/>
    <property type="match status" value="1"/>
</dbReference>
<feature type="repeat" description="WD" evidence="3">
    <location>
        <begin position="357"/>
        <end position="398"/>
    </location>
</feature>
<keyword evidence="6" id="KW-0418">Kinase</keyword>
<sequence>MIYCLNPDCAKPLNADGMVFCQTCGAKLTALLRNRYRIIRLLGEGGFGITFLAEDVDNLQESCVVKQLAPKVKGSSAMRKATELFAQEAQRLKQLGRQNPQIPTLHAYFEEDNCLYLVQQYIEGQNLRQEFDEQRIFSEEKIWEILRDLLPVLNFVHEHQVIHRDIKPENIIRRSPQGNLVLIDFGASKQLTAAVHTQPGTSIGTVGYSPLEQLKDGEASPASDLFSLGATCFHLLTGVNPSTLYFDQGYSWVTDWGKHRKSPTSQKLYQVLNKLLQKETRDRYQSADEVIQDLPQEPPKVSNITKIPSFISAPTTLATIVRFRNKPLWLGIILLLSVLGTGFWIQSRLNPYETQTLTGHNNHVNSVAFNPDGKTFATGSDDMNVRIWNLKTTKEIRILNGHKKWVYSVAISPDGQTIVSGSQDNTIKIWKLNTGEEIRTLIGHKNYVNGVAISPDGKTIVSGSYDKTIKIWNLATGKEIRTLTGHSSEILSVAISPDGQTIVSGSKDKTIKEWNFNTGQKIRTIAGHNDDVNALAISQNGQLLASASNDKTVKIWNLNTGKEIRTLTGHTNQVYAISISPDGKQIASGSYDETIKIWNLNTGEEIRTLKGHEGEVFAVAYAPNLDSKILVSGGADKTIKIWRIGEE</sequence>
<protein>
    <submittedName>
        <fullName evidence="6">Serine/threonine protein kinase</fullName>
    </submittedName>
</protein>
<dbReference type="Gene3D" id="3.30.200.20">
    <property type="entry name" value="Phosphorylase Kinase, domain 1"/>
    <property type="match status" value="1"/>
</dbReference>
<reference evidence="6" key="1">
    <citation type="submission" date="2021-05" db="EMBL/GenBank/DDBJ databases">
        <authorList>
            <person name="Pietrasiak N."/>
            <person name="Ward R."/>
            <person name="Stajich J.E."/>
            <person name="Kurbessoian T."/>
        </authorList>
    </citation>
    <scope>NUCLEOTIDE SEQUENCE</scope>
    <source>
        <strain evidence="6">GSE-NOS-MK-12-04C</strain>
    </source>
</reference>
<evidence type="ECO:0000259" key="5">
    <source>
        <dbReference type="PROSITE" id="PS50011"/>
    </source>
</evidence>
<evidence type="ECO:0000256" key="2">
    <source>
        <dbReference type="ARBA" id="ARBA00022737"/>
    </source>
</evidence>
<feature type="repeat" description="WD" evidence="3">
    <location>
        <begin position="567"/>
        <end position="608"/>
    </location>
</feature>
<dbReference type="PROSITE" id="PS50082">
    <property type="entry name" value="WD_REPEATS_2"/>
    <property type="match status" value="7"/>
</dbReference>
<feature type="repeat" description="WD" evidence="3">
    <location>
        <begin position="525"/>
        <end position="566"/>
    </location>
</feature>
<evidence type="ECO:0000256" key="4">
    <source>
        <dbReference type="PROSITE-ProRule" id="PRU10141"/>
    </source>
</evidence>
<dbReference type="InterPro" id="IPR011009">
    <property type="entry name" value="Kinase-like_dom_sf"/>
</dbReference>
<dbReference type="InterPro" id="IPR019775">
    <property type="entry name" value="WD40_repeat_CS"/>
</dbReference>
<feature type="repeat" description="WD" evidence="3">
    <location>
        <begin position="609"/>
        <end position="647"/>
    </location>
</feature>
<feature type="repeat" description="WD" evidence="3">
    <location>
        <begin position="441"/>
        <end position="482"/>
    </location>
</feature>
<gene>
    <name evidence="6" type="ORF">KME60_20250</name>
</gene>
<dbReference type="InterPro" id="IPR000719">
    <property type="entry name" value="Prot_kinase_dom"/>
</dbReference>
<dbReference type="CDD" id="cd14014">
    <property type="entry name" value="STKc_PknB_like"/>
    <property type="match status" value="1"/>
</dbReference>
<dbReference type="PROSITE" id="PS50011">
    <property type="entry name" value="PROTEIN_KINASE_DOM"/>
    <property type="match status" value="1"/>
</dbReference>
<accession>A0A951QNL4</accession>
<dbReference type="PRINTS" id="PR00320">
    <property type="entry name" value="GPROTEINBRPT"/>
</dbReference>
<dbReference type="PROSITE" id="PS00107">
    <property type="entry name" value="PROTEIN_KINASE_ATP"/>
    <property type="match status" value="1"/>
</dbReference>
<dbReference type="Gene3D" id="2.130.10.10">
    <property type="entry name" value="YVTN repeat-like/Quinoprotein amine dehydrogenase"/>
    <property type="match status" value="3"/>
</dbReference>
<dbReference type="Gene3D" id="1.10.510.10">
    <property type="entry name" value="Transferase(Phosphotransferase) domain 1"/>
    <property type="match status" value="1"/>
</dbReference>
<proteinExistence type="predicted"/>
<dbReference type="Proteomes" id="UP000729701">
    <property type="component" value="Unassembled WGS sequence"/>
</dbReference>
<evidence type="ECO:0000313" key="7">
    <source>
        <dbReference type="Proteomes" id="UP000729701"/>
    </source>
</evidence>
<comment type="caution">
    <text evidence="6">The sequence shown here is derived from an EMBL/GenBank/DDBJ whole genome shotgun (WGS) entry which is preliminary data.</text>
</comment>
<reference evidence="6" key="2">
    <citation type="journal article" date="2022" name="Microbiol. Resour. Announc.">
        <title>Metagenome Sequencing to Explore Phylogenomics of Terrestrial Cyanobacteria.</title>
        <authorList>
            <person name="Ward R.D."/>
            <person name="Stajich J.E."/>
            <person name="Johansen J.R."/>
            <person name="Huntemann M."/>
            <person name="Clum A."/>
            <person name="Foster B."/>
            <person name="Foster B."/>
            <person name="Roux S."/>
            <person name="Palaniappan K."/>
            <person name="Varghese N."/>
            <person name="Mukherjee S."/>
            <person name="Reddy T.B.K."/>
            <person name="Daum C."/>
            <person name="Copeland A."/>
            <person name="Chen I.A."/>
            <person name="Ivanova N.N."/>
            <person name="Kyrpides N.C."/>
            <person name="Shapiro N."/>
            <person name="Eloe-Fadrosh E.A."/>
            <person name="Pietrasiak N."/>
        </authorList>
    </citation>
    <scope>NUCLEOTIDE SEQUENCE</scope>
    <source>
        <strain evidence="6">GSE-NOS-MK-12-04C</strain>
    </source>
</reference>
<dbReference type="InterPro" id="IPR001680">
    <property type="entry name" value="WD40_rpt"/>
</dbReference>
<dbReference type="InterPro" id="IPR015943">
    <property type="entry name" value="WD40/YVTN_repeat-like_dom_sf"/>
</dbReference>
<keyword evidence="1 3" id="KW-0853">WD repeat</keyword>
<dbReference type="GO" id="GO:0005524">
    <property type="term" value="F:ATP binding"/>
    <property type="evidence" value="ECO:0007669"/>
    <property type="project" value="UniProtKB-UniRule"/>
</dbReference>
<dbReference type="InterPro" id="IPR017441">
    <property type="entry name" value="Protein_kinase_ATP_BS"/>
</dbReference>
<dbReference type="PANTHER" id="PTHR19879">
    <property type="entry name" value="TRANSCRIPTION INITIATION FACTOR TFIID"/>
    <property type="match status" value="1"/>
</dbReference>
<dbReference type="InterPro" id="IPR020472">
    <property type="entry name" value="WD40_PAC1"/>
</dbReference>
<dbReference type="Pfam" id="PF00069">
    <property type="entry name" value="Pkinase"/>
    <property type="match status" value="1"/>
</dbReference>
<dbReference type="EMBL" id="JAHHGZ010000023">
    <property type="protein sequence ID" value="MBW4669679.1"/>
    <property type="molecule type" value="Genomic_DNA"/>
</dbReference>
<dbReference type="PROSITE" id="PS50294">
    <property type="entry name" value="WD_REPEATS_REGION"/>
    <property type="match status" value="7"/>
</dbReference>
<evidence type="ECO:0000256" key="3">
    <source>
        <dbReference type="PROSITE-ProRule" id="PRU00221"/>
    </source>
</evidence>
<feature type="repeat" description="WD" evidence="3">
    <location>
        <begin position="483"/>
        <end position="524"/>
    </location>
</feature>
<dbReference type="SUPFAM" id="SSF56112">
    <property type="entry name" value="Protein kinase-like (PK-like)"/>
    <property type="match status" value="1"/>
</dbReference>
<dbReference type="SMART" id="SM00320">
    <property type="entry name" value="WD40"/>
    <property type="match status" value="7"/>
</dbReference>
<keyword evidence="6" id="KW-0808">Transferase</keyword>
<dbReference type="AlphaFoldDB" id="A0A951QNL4"/>
<feature type="binding site" evidence="4">
    <location>
        <position position="66"/>
    </location>
    <ligand>
        <name>ATP</name>
        <dbReference type="ChEBI" id="CHEBI:30616"/>
    </ligand>
</feature>
<dbReference type="Pfam" id="PF00400">
    <property type="entry name" value="WD40"/>
    <property type="match status" value="3"/>
</dbReference>
<keyword evidence="2" id="KW-0677">Repeat</keyword>
<evidence type="ECO:0000313" key="6">
    <source>
        <dbReference type="EMBL" id="MBW4669679.1"/>
    </source>
</evidence>
<feature type="repeat" description="WD" evidence="3">
    <location>
        <begin position="399"/>
        <end position="440"/>
    </location>
</feature>
<feature type="domain" description="Protein kinase" evidence="5">
    <location>
        <begin position="36"/>
        <end position="301"/>
    </location>
</feature>
<dbReference type="InterPro" id="IPR036322">
    <property type="entry name" value="WD40_repeat_dom_sf"/>
</dbReference>
<keyword evidence="4" id="KW-0067">ATP-binding</keyword>
<keyword evidence="4" id="KW-0547">Nucleotide-binding</keyword>
<dbReference type="GO" id="GO:0004674">
    <property type="term" value="F:protein serine/threonine kinase activity"/>
    <property type="evidence" value="ECO:0007669"/>
    <property type="project" value="UniProtKB-KW"/>
</dbReference>
<evidence type="ECO:0000256" key="1">
    <source>
        <dbReference type="ARBA" id="ARBA00022574"/>
    </source>
</evidence>
<name>A0A951QNL4_9CYAN</name>
<dbReference type="CDD" id="cd00200">
    <property type="entry name" value="WD40"/>
    <property type="match status" value="1"/>
</dbReference>
<organism evidence="6 7">
    <name type="scientific">Cyanomargarita calcarea GSE-NOS-MK-12-04C</name>
    <dbReference type="NCBI Taxonomy" id="2839659"/>
    <lineage>
        <taxon>Bacteria</taxon>
        <taxon>Bacillati</taxon>
        <taxon>Cyanobacteriota</taxon>
        <taxon>Cyanophyceae</taxon>
        <taxon>Nostocales</taxon>
        <taxon>Cyanomargaritaceae</taxon>
        <taxon>Cyanomargarita</taxon>
    </lineage>
</organism>
<dbReference type="SMART" id="SM00220">
    <property type="entry name" value="S_TKc"/>
    <property type="match status" value="1"/>
</dbReference>
<dbReference type="PROSITE" id="PS00678">
    <property type="entry name" value="WD_REPEATS_1"/>
    <property type="match status" value="3"/>
</dbReference>
<dbReference type="PANTHER" id="PTHR19879:SF9">
    <property type="entry name" value="TRANSCRIPTION INITIATION FACTOR TFIID SUBUNIT 5"/>
    <property type="match status" value="1"/>
</dbReference>
<dbReference type="NCBIfam" id="NF045510">
    <property type="entry name" value="4Cys_prefix_kin"/>
    <property type="match status" value="1"/>
</dbReference>
<keyword evidence="6" id="KW-0723">Serine/threonine-protein kinase</keyword>
<dbReference type="Pfam" id="PF25173">
    <property type="entry name" value="Beta-prop_WDR3_1st"/>
    <property type="match status" value="1"/>
</dbReference>